<dbReference type="InterPro" id="IPR023828">
    <property type="entry name" value="Peptidase_S8_Ser-AS"/>
</dbReference>
<keyword evidence="4 8" id="KW-0378">Hydrolase</keyword>
<dbReference type="GO" id="GO:0005737">
    <property type="term" value="C:cytoplasm"/>
    <property type="evidence" value="ECO:0007669"/>
    <property type="project" value="UniProtKB-ARBA"/>
</dbReference>
<dbReference type="CDD" id="cd04059">
    <property type="entry name" value="Peptidases_S8_Protein_convertases_Kexins_Furin-like"/>
    <property type="match status" value="1"/>
</dbReference>
<name>A0A066RNX1_9GAMM</name>
<feature type="active site" description="Charge relay system" evidence="7 8">
    <location>
        <position position="98"/>
    </location>
</feature>
<dbReference type="Pfam" id="PF01483">
    <property type="entry name" value="P_proprotein"/>
    <property type="match status" value="1"/>
</dbReference>
<dbReference type="PANTHER" id="PTHR42884">
    <property type="entry name" value="PROPROTEIN CONVERTASE SUBTILISIN/KEXIN-RELATED"/>
    <property type="match status" value="1"/>
</dbReference>
<dbReference type="GO" id="GO:0012505">
    <property type="term" value="C:endomembrane system"/>
    <property type="evidence" value="ECO:0007669"/>
    <property type="project" value="UniProtKB-ARBA"/>
</dbReference>
<evidence type="ECO:0000256" key="10">
    <source>
        <dbReference type="SAM" id="SignalP"/>
    </source>
</evidence>
<dbReference type="InterPro" id="IPR002884">
    <property type="entry name" value="P_dom"/>
</dbReference>
<dbReference type="InterPro" id="IPR023827">
    <property type="entry name" value="Peptidase_S8_Asp-AS"/>
</dbReference>
<dbReference type="PROSITE" id="PS51892">
    <property type="entry name" value="SUBTILASE"/>
    <property type="match status" value="1"/>
</dbReference>
<organism evidence="12 13">
    <name type="scientific">Photobacterium galatheae</name>
    <dbReference type="NCBI Taxonomy" id="1654360"/>
    <lineage>
        <taxon>Bacteria</taxon>
        <taxon>Pseudomonadati</taxon>
        <taxon>Pseudomonadota</taxon>
        <taxon>Gammaproteobacteria</taxon>
        <taxon>Vibrionales</taxon>
        <taxon>Vibrionaceae</taxon>
        <taxon>Photobacterium</taxon>
    </lineage>
</organism>
<comment type="similarity">
    <text evidence="1">Belongs to the peptidase S8 family. Furin subfamily.</text>
</comment>
<comment type="caution">
    <text evidence="12">The sequence shown here is derived from an EMBL/GenBank/DDBJ whole genome shotgun (WGS) entry which is preliminary data.</text>
</comment>
<feature type="region of interest" description="Disordered" evidence="9">
    <location>
        <begin position="106"/>
        <end position="136"/>
    </location>
</feature>
<dbReference type="OrthoDB" id="9790784at2"/>
<dbReference type="Proteomes" id="UP000027192">
    <property type="component" value="Unassembled WGS sequence"/>
</dbReference>
<evidence type="ECO:0000256" key="2">
    <source>
        <dbReference type="ARBA" id="ARBA00022670"/>
    </source>
</evidence>
<accession>A0A066RNX1</accession>
<evidence type="ECO:0000259" key="11">
    <source>
        <dbReference type="PROSITE" id="PS51829"/>
    </source>
</evidence>
<evidence type="ECO:0000256" key="5">
    <source>
        <dbReference type="ARBA" id="ARBA00022825"/>
    </source>
</evidence>
<keyword evidence="13" id="KW-1185">Reference proteome</keyword>
<dbReference type="Gene3D" id="3.40.50.200">
    <property type="entry name" value="Peptidase S8/S53 domain"/>
    <property type="match status" value="1"/>
</dbReference>
<feature type="domain" description="P/Homo B" evidence="11">
    <location>
        <begin position="475"/>
        <end position="624"/>
    </location>
</feature>
<gene>
    <name evidence="12" type="ORF">EA58_08555</name>
</gene>
<keyword evidence="2 8" id="KW-0645">Protease</keyword>
<dbReference type="SUPFAM" id="SSF52743">
    <property type="entry name" value="Subtilisin-like"/>
    <property type="match status" value="1"/>
</dbReference>
<evidence type="ECO:0000256" key="8">
    <source>
        <dbReference type="PROSITE-ProRule" id="PRU01240"/>
    </source>
</evidence>
<dbReference type="PANTHER" id="PTHR42884:SF14">
    <property type="entry name" value="NEUROENDOCRINE CONVERTASE 1"/>
    <property type="match status" value="1"/>
</dbReference>
<dbReference type="InterPro" id="IPR022398">
    <property type="entry name" value="Peptidase_S8_His-AS"/>
</dbReference>
<evidence type="ECO:0000256" key="6">
    <source>
        <dbReference type="ARBA" id="ARBA00022837"/>
    </source>
</evidence>
<dbReference type="InterPro" id="IPR008979">
    <property type="entry name" value="Galactose-bd-like_sf"/>
</dbReference>
<dbReference type="PROSITE" id="PS00136">
    <property type="entry name" value="SUBTILASE_ASP"/>
    <property type="match status" value="1"/>
</dbReference>
<feature type="chain" id="PRO_5001625911" description="P/Homo B domain-containing protein" evidence="10">
    <location>
        <begin position="24"/>
        <end position="624"/>
    </location>
</feature>
<evidence type="ECO:0000313" key="12">
    <source>
        <dbReference type="EMBL" id="KDM92054.1"/>
    </source>
</evidence>
<dbReference type="GO" id="GO:0016020">
    <property type="term" value="C:membrane"/>
    <property type="evidence" value="ECO:0007669"/>
    <property type="project" value="TreeGrafter"/>
</dbReference>
<dbReference type="Pfam" id="PF00082">
    <property type="entry name" value="Peptidase_S8"/>
    <property type="match status" value="1"/>
</dbReference>
<evidence type="ECO:0000256" key="1">
    <source>
        <dbReference type="ARBA" id="ARBA00005325"/>
    </source>
</evidence>
<keyword evidence="3 10" id="KW-0732">Signal</keyword>
<feature type="compositionally biased region" description="Acidic residues" evidence="9">
    <location>
        <begin position="121"/>
        <end position="131"/>
    </location>
</feature>
<dbReference type="EMBL" id="JMIB01000015">
    <property type="protein sequence ID" value="KDM92054.1"/>
    <property type="molecule type" value="Genomic_DNA"/>
</dbReference>
<dbReference type="PROSITE" id="PS00138">
    <property type="entry name" value="SUBTILASE_SER"/>
    <property type="match status" value="1"/>
</dbReference>
<dbReference type="GO" id="GO:0016485">
    <property type="term" value="P:protein processing"/>
    <property type="evidence" value="ECO:0007669"/>
    <property type="project" value="TreeGrafter"/>
</dbReference>
<dbReference type="AlphaFoldDB" id="A0A066RNX1"/>
<dbReference type="RefSeq" id="WP_081819588.1">
    <property type="nucleotide sequence ID" value="NZ_JAGSGC010000017.1"/>
</dbReference>
<feature type="signal peptide" evidence="10">
    <location>
        <begin position="1"/>
        <end position="23"/>
    </location>
</feature>
<feature type="active site" description="Charge relay system" evidence="7 8">
    <location>
        <position position="135"/>
    </location>
</feature>
<dbReference type="Gene3D" id="2.60.120.260">
    <property type="entry name" value="Galactose-binding domain-like"/>
    <property type="match status" value="1"/>
</dbReference>
<evidence type="ECO:0000313" key="13">
    <source>
        <dbReference type="Proteomes" id="UP000027192"/>
    </source>
</evidence>
<dbReference type="InterPro" id="IPR000209">
    <property type="entry name" value="Peptidase_S8/S53_dom"/>
</dbReference>
<dbReference type="InterPro" id="IPR036852">
    <property type="entry name" value="Peptidase_S8/S53_dom_sf"/>
</dbReference>
<dbReference type="GO" id="GO:0004252">
    <property type="term" value="F:serine-type endopeptidase activity"/>
    <property type="evidence" value="ECO:0007669"/>
    <property type="project" value="UniProtKB-UniRule"/>
</dbReference>
<dbReference type="InterPro" id="IPR034182">
    <property type="entry name" value="Kexin/furin"/>
</dbReference>
<feature type="active site" description="Charge relay system" evidence="7 8">
    <location>
        <position position="372"/>
    </location>
</feature>
<dbReference type="PROSITE" id="PS00137">
    <property type="entry name" value="SUBTILASE_HIS"/>
    <property type="match status" value="1"/>
</dbReference>
<keyword evidence="6" id="KW-0106">Calcium</keyword>
<dbReference type="PRINTS" id="PR00723">
    <property type="entry name" value="SUBTILISIN"/>
</dbReference>
<dbReference type="InterPro" id="IPR015500">
    <property type="entry name" value="Peptidase_S8_subtilisin-rel"/>
</dbReference>
<dbReference type="STRING" id="1654360.EA58_08555"/>
<reference evidence="12 13" key="1">
    <citation type="submission" date="2014-04" db="EMBL/GenBank/DDBJ databases">
        <title>Draft genome sequence of Photobacterium halotolerans S2753: a solonamide, ngercheumicin and holomycin producer.</title>
        <authorList>
            <person name="Machado H.R."/>
            <person name="Gram L."/>
        </authorList>
    </citation>
    <scope>NUCLEOTIDE SEQUENCE [LARGE SCALE GENOMIC DNA]</scope>
    <source>
        <strain evidence="12 13">S2753</strain>
    </source>
</reference>
<protein>
    <recommendedName>
        <fullName evidence="11">P/Homo B domain-containing protein</fullName>
    </recommendedName>
</protein>
<dbReference type="PROSITE" id="PS51829">
    <property type="entry name" value="P_HOMO_B"/>
    <property type="match status" value="1"/>
</dbReference>
<sequence length="624" mass="67041">MKTALKLLPVLVTAALVPTVAHSVTLPKPAPVLDPSADWSWVQDDLPSDPLYPHQWHLQNHGQAAFSRSTGTAGQDMNLYVSHAIGVRGQGVTIAVVDDGLEIGHPDLAPNIRPGSRDVVNNDDDPSPDDPTDGHGTAVAGIAAAAGWNGIGGRGVAPYAGLKGFNWLNNQSMEAWLLSHGEAENTADVRVFNQSYGSSSLFPRKYDLNDLDTALREQVYERVTRESHQGLGSLFVKSAGNSYNRFTMSFTSLGRTRILPGDYYDPNRIGPPNNGLPMQDSNITSDNANYWNMVVSAVNADGQRSSYSSVGANVFIAAPGGEYGTDSPAMITTDVSGCDAGYNTLTRTNNALHGGTALDPRCEYNGTMNGTSSAAPNASGAVAMVMSANPNLNWRDVKHILASTATKVDPNQAGVSLTFQNIANEATTYQAIPGWQTNAAGYDFHNFYGFGRVNVDGAVAMALDYDTPLPPLSITPWQRVTAQAPIQDATLHGAVSAFNQPQDFVVEAVQVKVDIDHQRVQDLAIELISPSGTRSVIMSPRTGMVGQSISNRVAGFEQQLLLSNHFYGESSQGRWQLVVRDTNKEVSSWIAKPADREGITVQQANNTQDGVLKSWDIRFFGHEG</sequence>
<evidence type="ECO:0000256" key="3">
    <source>
        <dbReference type="ARBA" id="ARBA00022729"/>
    </source>
</evidence>
<evidence type="ECO:0000256" key="4">
    <source>
        <dbReference type="ARBA" id="ARBA00022801"/>
    </source>
</evidence>
<evidence type="ECO:0000256" key="9">
    <source>
        <dbReference type="SAM" id="MobiDB-lite"/>
    </source>
</evidence>
<dbReference type="SUPFAM" id="SSF49785">
    <property type="entry name" value="Galactose-binding domain-like"/>
    <property type="match status" value="1"/>
</dbReference>
<keyword evidence="5 8" id="KW-0720">Serine protease</keyword>
<proteinExistence type="inferred from homology"/>
<evidence type="ECO:0000256" key="7">
    <source>
        <dbReference type="PIRSR" id="PIRSR615500-1"/>
    </source>
</evidence>